<keyword evidence="2" id="KW-1185">Reference proteome</keyword>
<dbReference type="EMBL" id="CP075566">
    <property type="protein sequence ID" value="QVW21289.1"/>
    <property type="molecule type" value="Genomic_DNA"/>
</dbReference>
<proteinExistence type="predicted"/>
<accession>A0ABX8ENQ6</accession>
<dbReference type="RefSeq" id="WP_214377184.1">
    <property type="nucleotide sequence ID" value="NZ_CP075566.1"/>
</dbReference>
<evidence type="ECO:0000313" key="1">
    <source>
        <dbReference type="EMBL" id="QVW21289.1"/>
    </source>
</evidence>
<dbReference type="InterPro" id="IPR039437">
    <property type="entry name" value="FrzH/put_lumazine-bd"/>
</dbReference>
<reference evidence="1 2" key="1">
    <citation type="submission" date="2021-05" db="EMBL/GenBank/DDBJ databases">
        <title>Complete genome of the cytokinin-producing biocontrol strain Pseudomonas fluorescens G20-18.</title>
        <authorList>
            <person name="Nielsen T.K."/>
            <person name="Mekureyaw M.F."/>
            <person name="Hansen L.H."/>
            <person name="Nicolaisen M.H."/>
            <person name="Roitsch T.G."/>
            <person name="Hennessy R.C."/>
        </authorList>
    </citation>
    <scope>NUCLEOTIDE SEQUENCE [LARGE SCALE GENOMIC DNA]</scope>
    <source>
        <strain evidence="1 2">G20-18</strain>
    </source>
</reference>
<dbReference type="InterPro" id="IPR032710">
    <property type="entry name" value="NTF2-like_dom_sf"/>
</dbReference>
<protein>
    <submittedName>
        <fullName evidence="1">Nuclear transport factor 2 family protein</fullName>
    </submittedName>
</protein>
<sequence length="124" mass="14333">MTTDSTEKESVKTTVKHYVEGMVFADESLLRQAFHPSCRIIGHYHKALEWLSLDEFIDAIKTEGPAAKEVKPFWEVIDLDITGDAAAVKIIDDYAGMRFTDYLSLLKIDDRWVIINKLYYYHES</sequence>
<gene>
    <name evidence="1" type="ORF">KJF94_15340</name>
</gene>
<dbReference type="Pfam" id="PF12893">
    <property type="entry name" value="Lumazine_bd_2"/>
    <property type="match status" value="1"/>
</dbReference>
<dbReference type="SUPFAM" id="SSF54427">
    <property type="entry name" value="NTF2-like"/>
    <property type="match status" value="1"/>
</dbReference>
<name>A0ABX8ENQ6_9PSED</name>
<dbReference type="Gene3D" id="3.10.450.50">
    <property type="match status" value="1"/>
</dbReference>
<organism evidence="1 2">
    <name type="scientific">Pseudomonas hormoni</name>
    <dbReference type="NCBI Taxonomy" id="3093767"/>
    <lineage>
        <taxon>Bacteria</taxon>
        <taxon>Pseudomonadati</taxon>
        <taxon>Pseudomonadota</taxon>
        <taxon>Gammaproteobacteria</taxon>
        <taxon>Pseudomonadales</taxon>
        <taxon>Pseudomonadaceae</taxon>
        <taxon>Pseudomonas</taxon>
    </lineage>
</organism>
<dbReference type="Proteomes" id="UP000681155">
    <property type="component" value="Chromosome"/>
</dbReference>
<evidence type="ECO:0000313" key="2">
    <source>
        <dbReference type="Proteomes" id="UP000681155"/>
    </source>
</evidence>